<organism evidence="3 4">
    <name type="scientific">Granulicella cerasi</name>
    <dbReference type="NCBI Taxonomy" id="741063"/>
    <lineage>
        <taxon>Bacteria</taxon>
        <taxon>Pseudomonadati</taxon>
        <taxon>Acidobacteriota</taxon>
        <taxon>Terriglobia</taxon>
        <taxon>Terriglobales</taxon>
        <taxon>Acidobacteriaceae</taxon>
        <taxon>Granulicella</taxon>
    </lineage>
</organism>
<dbReference type="Proteomes" id="UP001596391">
    <property type="component" value="Unassembled WGS sequence"/>
</dbReference>
<evidence type="ECO:0000259" key="2">
    <source>
        <dbReference type="Pfam" id="PF12773"/>
    </source>
</evidence>
<proteinExistence type="predicted"/>
<evidence type="ECO:0000313" key="4">
    <source>
        <dbReference type="Proteomes" id="UP001596391"/>
    </source>
</evidence>
<feature type="transmembrane region" description="Helical" evidence="1">
    <location>
        <begin position="21"/>
        <end position="43"/>
    </location>
</feature>
<dbReference type="Pfam" id="PF12773">
    <property type="entry name" value="DZR"/>
    <property type="match status" value="1"/>
</dbReference>
<dbReference type="RefSeq" id="WP_263371770.1">
    <property type="nucleotide sequence ID" value="NZ_JAGSYD010000003.1"/>
</dbReference>
<dbReference type="EMBL" id="JBHSWI010000001">
    <property type="protein sequence ID" value="MFC6645398.1"/>
    <property type="molecule type" value="Genomic_DNA"/>
</dbReference>
<evidence type="ECO:0000313" key="3">
    <source>
        <dbReference type="EMBL" id="MFC6645398.1"/>
    </source>
</evidence>
<sequence length="187" mass="20745">MSSNWNHHAYNDSATSGDNELRLIPLWSIILAVLLFAGAQYLFHMPSPQGGPNAHHRPHEMLPFRIIMGYTWGALFASYALLLGYVSRDVKRRGMSPSLWMLVCLVLPGGVGAVVYFLLRQPILQHCPHCSTEMNASFNFCPQCQFQVAPVCGSCHRGVKVTDAFCVQCGHVLAEDNAPARLRVYGD</sequence>
<keyword evidence="1" id="KW-0812">Transmembrane</keyword>
<keyword evidence="4" id="KW-1185">Reference proteome</keyword>
<feature type="transmembrane region" description="Helical" evidence="1">
    <location>
        <begin position="98"/>
        <end position="119"/>
    </location>
</feature>
<name>A0ABW1ZB32_9BACT</name>
<comment type="caution">
    <text evidence="3">The sequence shown here is derived from an EMBL/GenBank/DDBJ whole genome shotgun (WGS) entry which is preliminary data.</text>
</comment>
<evidence type="ECO:0000256" key="1">
    <source>
        <dbReference type="SAM" id="Phobius"/>
    </source>
</evidence>
<dbReference type="InterPro" id="IPR025874">
    <property type="entry name" value="DZR"/>
</dbReference>
<feature type="domain" description="DZANK-type" evidence="2">
    <location>
        <begin position="127"/>
        <end position="170"/>
    </location>
</feature>
<reference evidence="4" key="1">
    <citation type="journal article" date="2019" name="Int. J. Syst. Evol. Microbiol.">
        <title>The Global Catalogue of Microorganisms (GCM) 10K type strain sequencing project: providing services to taxonomists for standard genome sequencing and annotation.</title>
        <authorList>
            <consortium name="The Broad Institute Genomics Platform"/>
            <consortium name="The Broad Institute Genome Sequencing Center for Infectious Disease"/>
            <person name="Wu L."/>
            <person name="Ma J."/>
        </authorList>
    </citation>
    <scope>NUCLEOTIDE SEQUENCE [LARGE SCALE GENOMIC DNA]</scope>
    <source>
        <strain evidence="4">CGMCC 1.16026</strain>
    </source>
</reference>
<keyword evidence="1" id="KW-1133">Transmembrane helix</keyword>
<accession>A0ABW1ZB32</accession>
<keyword evidence="1" id="KW-0472">Membrane</keyword>
<protein>
    <submittedName>
        <fullName evidence="3">Zinc ribbon domain-containing protein</fullName>
    </submittedName>
</protein>
<feature type="transmembrane region" description="Helical" evidence="1">
    <location>
        <begin position="63"/>
        <end position="86"/>
    </location>
</feature>
<gene>
    <name evidence="3" type="ORF">ACFQBQ_07330</name>
</gene>